<dbReference type="EMBL" id="CALNXJ010000007">
    <property type="protein sequence ID" value="CAH3044699.1"/>
    <property type="molecule type" value="Genomic_DNA"/>
</dbReference>
<comment type="caution">
    <text evidence="1">The sequence shown here is derived from an EMBL/GenBank/DDBJ whole genome shotgun (WGS) entry which is preliminary data.</text>
</comment>
<protein>
    <submittedName>
        <fullName evidence="1">Uncharacterized protein</fullName>
    </submittedName>
</protein>
<dbReference type="Proteomes" id="UP001159428">
    <property type="component" value="Unassembled WGS sequence"/>
</dbReference>
<name>A0AAU9W389_9CNID</name>
<reference evidence="1 2" key="1">
    <citation type="submission" date="2022-05" db="EMBL/GenBank/DDBJ databases">
        <authorList>
            <consortium name="Genoscope - CEA"/>
            <person name="William W."/>
        </authorList>
    </citation>
    <scope>NUCLEOTIDE SEQUENCE [LARGE SCALE GENOMIC DNA]</scope>
</reference>
<evidence type="ECO:0000313" key="2">
    <source>
        <dbReference type="Proteomes" id="UP001159428"/>
    </source>
</evidence>
<proteinExistence type="predicted"/>
<accession>A0AAU9W389</accession>
<evidence type="ECO:0000313" key="1">
    <source>
        <dbReference type="EMBL" id="CAH3044699.1"/>
    </source>
</evidence>
<keyword evidence="2" id="KW-1185">Reference proteome</keyword>
<sequence>MIPGYSKWHIDEARQHMIHRGKGQSVLEQPIFHSRIDAAKVDRFLDFISRPDLLQDVAFGTKNLKLPSGEHIIIPAVIRMLIPSCIIEQYAAYCKKEAFEPDGKCSLFRILDVCSASMQKSLQGLDNFTAAGAQAFQNLGGVVHTLEENGSRQCYHNHVYHCKRCEALESVTTEILQELEDSDASEEKKARVLFDYKESVQNISAWKAHLLHSVNQEEVGQDTLDNLNQENCLIVMDWAMKFLPHHYREQMSKFFGKRGRSWHVSAVITKSLTAEKFQALCICLTRVPRKASL</sequence>
<dbReference type="AlphaFoldDB" id="A0AAU9W389"/>
<gene>
    <name evidence="1" type="ORF">PMEA_00031331</name>
</gene>
<organism evidence="1 2">
    <name type="scientific">Pocillopora meandrina</name>
    <dbReference type="NCBI Taxonomy" id="46732"/>
    <lineage>
        <taxon>Eukaryota</taxon>
        <taxon>Metazoa</taxon>
        <taxon>Cnidaria</taxon>
        <taxon>Anthozoa</taxon>
        <taxon>Hexacorallia</taxon>
        <taxon>Scleractinia</taxon>
        <taxon>Astrocoeniina</taxon>
        <taxon>Pocilloporidae</taxon>
        <taxon>Pocillopora</taxon>
    </lineage>
</organism>